<dbReference type="AlphaFoldDB" id="A0A1Z5J9F3"/>
<protein>
    <submittedName>
        <fullName evidence="1">Uncharacterized protein</fullName>
    </submittedName>
</protein>
<dbReference type="InParanoid" id="A0A1Z5J9F3"/>
<dbReference type="EMBL" id="BDSP01000017">
    <property type="protein sequence ID" value="GAX10522.1"/>
    <property type="molecule type" value="Genomic_DNA"/>
</dbReference>
<proteinExistence type="predicted"/>
<accession>A0A1Z5J9F3</accession>
<evidence type="ECO:0000313" key="1">
    <source>
        <dbReference type="EMBL" id="GAX10522.1"/>
    </source>
</evidence>
<name>A0A1Z5J9F3_FISSO</name>
<gene>
    <name evidence="1" type="ORF">FisN_21Lh229</name>
</gene>
<evidence type="ECO:0000313" key="2">
    <source>
        <dbReference type="Proteomes" id="UP000198406"/>
    </source>
</evidence>
<reference evidence="1 2" key="1">
    <citation type="journal article" date="2015" name="Plant Cell">
        <title>Oil accumulation by the oleaginous diatom Fistulifera solaris as revealed by the genome and transcriptome.</title>
        <authorList>
            <person name="Tanaka T."/>
            <person name="Maeda Y."/>
            <person name="Veluchamy A."/>
            <person name="Tanaka M."/>
            <person name="Abida H."/>
            <person name="Marechal E."/>
            <person name="Bowler C."/>
            <person name="Muto M."/>
            <person name="Sunaga Y."/>
            <person name="Tanaka M."/>
            <person name="Yoshino T."/>
            <person name="Taniguchi T."/>
            <person name="Fukuda Y."/>
            <person name="Nemoto M."/>
            <person name="Matsumoto M."/>
            <person name="Wong P.S."/>
            <person name="Aburatani S."/>
            <person name="Fujibuchi W."/>
        </authorList>
    </citation>
    <scope>NUCLEOTIDE SEQUENCE [LARGE SCALE GENOMIC DNA]</scope>
    <source>
        <strain evidence="1 2">JPCC DA0580</strain>
    </source>
</reference>
<comment type="caution">
    <text evidence="1">The sequence shown here is derived from an EMBL/GenBank/DDBJ whole genome shotgun (WGS) entry which is preliminary data.</text>
</comment>
<organism evidence="1 2">
    <name type="scientific">Fistulifera solaris</name>
    <name type="common">Oleaginous diatom</name>
    <dbReference type="NCBI Taxonomy" id="1519565"/>
    <lineage>
        <taxon>Eukaryota</taxon>
        <taxon>Sar</taxon>
        <taxon>Stramenopiles</taxon>
        <taxon>Ochrophyta</taxon>
        <taxon>Bacillariophyta</taxon>
        <taxon>Bacillariophyceae</taxon>
        <taxon>Bacillariophycidae</taxon>
        <taxon>Naviculales</taxon>
        <taxon>Naviculaceae</taxon>
        <taxon>Fistulifera</taxon>
    </lineage>
</organism>
<sequence length="474" mass="53717">MDNNNKKKKDTDTSAVEAGRAIDRSFFESLTDAQLAQHVFPLSLDNKSRLAIVYHFIDEFYRRFGLRVSHNPTEKKWYPGSAPGDDTAKKPFVHIFREDNHWHCDLYCSDCRDCRDTCAGKLGKDYTKFLGEVTVVATITFKTLPSSKKKDTLYRGFVSHLYYHHVHNDGGDLKQLMSSGWCILSTPHDLAGVYDKGMAHCKEYLHPDKGNKVQQHENLVPINLGSGEKSMDNRYHLMMSKKGKSWDERLVNACCNDEPDGASLVELTKHRQVIVSLFYAICCRLGLDNIASPFIYPMRGFLIQNSEKNRRVNPQCRLFCNEESLLAGGFAHSPSVPAQPVHCDHPDCEQFLGTVVTEYPPTETDLGQLLDAGMTFIHPLSEQGRLVHVLKSPLHIQPHQTLVFLGNVAHAGATHHLKKDDSRKPTWPALHVHIDVKNNERGSPLLIDKDDTHLIFKKVNPSEPKYTPSKRKKI</sequence>
<dbReference type="Proteomes" id="UP000198406">
    <property type="component" value="Unassembled WGS sequence"/>
</dbReference>
<keyword evidence="2" id="KW-1185">Reference proteome</keyword>